<keyword evidence="2" id="KW-1185">Reference proteome</keyword>
<protein>
    <submittedName>
        <fullName evidence="1">Uncharacterized protein</fullName>
    </submittedName>
</protein>
<feature type="non-terminal residue" evidence="1">
    <location>
        <position position="150"/>
    </location>
</feature>
<organism evidence="1 2">
    <name type="scientific">Ameca splendens</name>
    <dbReference type="NCBI Taxonomy" id="208324"/>
    <lineage>
        <taxon>Eukaryota</taxon>
        <taxon>Metazoa</taxon>
        <taxon>Chordata</taxon>
        <taxon>Craniata</taxon>
        <taxon>Vertebrata</taxon>
        <taxon>Euteleostomi</taxon>
        <taxon>Actinopterygii</taxon>
        <taxon>Neopterygii</taxon>
        <taxon>Teleostei</taxon>
        <taxon>Neoteleostei</taxon>
        <taxon>Acanthomorphata</taxon>
        <taxon>Ovalentaria</taxon>
        <taxon>Atherinomorphae</taxon>
        <taxon>Cyprinodontiformes</taxon>
        <taxon>Goodeidae</taxon>
        <taxon>Ameca</taxon>
    </lineage>
</organism>
<proteinExistence type="predicted"/>
<evidence type="ECO:0000313" key="1">
    <source>
        <dbReference type="EMBL" id="MEQ2294689.1"/>
    </source>
</evidence>
<dbReference type="Proteomes" id="UP001469553">
    <property type="component" value="Unassembled WGS sequence"/>
</dbReference>
<accession>A0ABV0YLG8</accession>
<comment type="caution">
    <text evidence="1">The sequence shown here is derived from an EMBL/GenBank/DDBJ whole genome shotgun (WGS) entry which is preliminary data.</text>
</comment>
<dbReference type="EMBL" id="JAHRIP010037934">
    <property type="protein sequence ID" value="MEQ2294689.1"/>
    <property type="molecule type" value="Genomic_DNA"/>
</dbReference>
<reference evidence="1 2" key="1">
    <citation type="submission" date="2021-06" db="EMBL/GenBank/DDBJ databases">
        <authorList>
            <person name="Palmer J.M."/>
        </authorList>
    </citation>
    <scope>NUCLEOTIDE SEQUENCE [LARGE SCALE GENOMIC DNA]</scope>
    <source>
        <strain evidence="1 2">AS_MEX2019</strain>
        <tissue evidence="1">Muscle</tissue>
    </source>
</reference>
<evidence type="ECO:0000313" key="2">
    <source>
        <dbReference type="Proteomes" id="UP001469553"/>
    </source>
</evidence>
<gene>
    <name evidence="1" type="ORF">AMECASPLE_006494</name>
</gene>
<name>A0ABV0YLG8_9TELE</name>
<sequence length="150" mass="16063">MLHKQLLISLLEGSSCRRAAGWSSGTSLLQLSGLSWKIKNLLFSSAGSQEVTLAMPGTLPSFPSLPRGVTVPVLLGSLPRGVNPPSLPRGFTMPSLSTLPSFPSFHQGITIPSLPRGVTLPRFVTMPTLPQAPRRLLQDCCSMFDHQNSG</sequence>